<proteinExistence type="predicted"/>
<sequence>MTALNRDRNTALKTAQIIGVPAAANAKVYAGAIVVANAAGFGAPGSTATTLTYLGRAEESVDNTGGANGAAQILVRRLCAFKWANDGSITQAHQGKTAYIVDDQTLAATDGTGTRSAAGRIVGIESDGVWIE</sequence>
<name>A0A1H5A3V4_PSEAG</name>
<dbReference type="OrthoDB" id="5465205at2"/>
<dbReference type="STRING" id="53406.SAMN05421553_2529"/>
<evidence type="ECO:0000313" key="1">
    <source>
        <dbReference type="EMBL" id="SED36598.1"/>
    </source>
</evidence>
<organism evidence="1 2">
    <name type="scientific">Pseudomonas anguilliseptica</name>
    <dbReference type="NCBI Taxonomy" id="53406"/>
    <lineage>
        <taxon>Bacteria</taxon>
        <taxon>Pseudomonadati</taxon>
        <taxon>Pseudomonadota</taxon>
        <taxon>Gammaproteobacteria</taxon>
        <taxon>Pseudomonadales</taxon>
        <taxon>Pseudomonadaceae</taxon>
        <taxon>Pseudomonas</taxon>
    </lineage>
</organism>
<evidence type="ECO:0000313" key="2">
    <source>
        <dbReference type="Proteomes" id="UP000242849"/>
    </source>
</evidence>
<dbReference type="AlphaFoldDB" id="A0A1H5A3V4"/>
<dbReference type="EMBL" id="FNSC01000001">
    <property type="protein sequence ID" value="SED36598.1"/>
    <property type="molecule type" value="Genomic_DNA"/>
</dbReference>
<evidence type="ECO:0008006" key="3">
    <source>
        <dbReference type="Google" id="ProtNLM"/>
    </source>
</evidence>
<gene>
    <name evidence="1" type="ORF">SAMN05421553_2529</name>
</gene>
<protein>
    <recommendedName>
        <fullName evidence="3">Bacteriophage lambda head decoration protein D</fullName>
    </recommendedName>
</protein>
<keyword evidence="2" id="KW-1185">Reference proteome</keyword>
<dbReference type="RefSeq" id="WP_090381233.1">
    <property type="nucleotide sequence ID" value="NZ_CP156749.1"/>
</dbReference>
<accession>A0A1H5A3V4</accession>
<reference evidence="2" key="1">
    <citation type="submission" date="2016-10" db="EMBL/GenBank/DDBJ databases">
        <authorList>
            <person name="Varghese N."/>
            <person name="Submissions S."/>
        </authorList>
    </citation>
    <scope>NUCLEOTIDE SEQUENCE [LARGE SCALE GENOMIC DNA]</scope>
    <source>
        <strain evidence="2">DSM 12111</strain>
    </source>
</reference>
<dbReference type="Proteomes" id="UP000242849">
    <property type="component" value="Unassembled WGS sequence"/>
</dbReference>